<feature type="transmembrane region" description="Helical" evidence="9">
    <location>
        <begin position="245"/>
        <end position="263"/>
    </location>
</feature>
<dbReference type="InterPro" id="IPR044878">
    <property type="entry name" value="UbiA_sf"/>
</dbReference>
<dbReference type="InterPro" id="IPR026046">
    <property type="entry name" value="UBIAD1"/>
</dbReference>
<keyword evidence="8 9" id="KW-0472">Membrane</keyword>
<dbReference type="InterPro" id="IPR000537">
    <property type="entry name" value="UbiA_prenyltransferase"/>
</dbReference>
<evidence type="ECO:0000256" key="8">
    <source>
        <dbReference type="ARBA" id="ARBA00023136"/>
    </source>
</evidence>
<evidence type="ECO:0000256" key="1">
    <source>
        <dbReference type="ARBA" id="ARBA00004141"/>
    </source>
</evidence>
<dbReference type="EMBL" id="CP000478">
    <property type="protein sequence ID" value="ABK16112.1"/>
    <property type="molecule type" value="Genomic_DNA"/>
</dbReference>
<gene>
    <name evidence="10" type="ordered locus">Sfum_0412</name>
</gene>
<name>A0LFB0_SYNFM</name>
<feature type="transmembrane region" description="Helical" evidence="9">
    <location>
        <begin position="146"/>
        <end position="164"/>
    </location>
</feature>
<dbReference type="UniPathway" id="UPA00079"/>
<keyword evidence="6 9" id="KW-0812">Transmembrane</keyword>
<reference evidence="10 11" key="1">
    <citation type="submission" date="2006-10" db="EMBL/GenBank/DDBJ databases">
        <title>Complete sequence of Syntrophobacter fumaroxidans MPOB.</title>
        <authorList>
            <consortium name="US DOE Joint Genome Institute"/>
            <person name="Copeland A."/>
            <person name="Lucas S."/>
            <person name="Lapidus A."/>
            <person name="Barry K."/>
            <person name="Detter J.C."/>
            <person name="Glavina del Rio T."/>
            <person name="Hammon N."/>
            <person name="Israni S."/>
            <person name="Pitluck S."/>
            <person name="Goltsman E.G."/>
            <person name="Martinez M."/>
            <person name="Schmutz J."/>
            <person name="Larimer F."/>
            <person name="Land M."/>
            <person name="Hauser L."/>
            <person name="Kyrpides N."/>
            <person name="Kim E."/>
            <person name="Boone D.R."/>
            <person name="Brockman F."/>
            <person name="Culley D."/>
            <person name="Ferry J."/>
            <person name="Gunsalus R."/>
            <person name="McInerney M.J."/>
            <person name="Morrison M."/>
            <person name="Plugge C."/>
            <person name="Rohlin L."/>
            <person name="Scholten J."/>
            <person name="Sieber J."/>
            <person name="Stams A.J.M."/>
            <person name="Worm P."/>
            <person name="Henstra A.M."/>
            <person name="Richardson P."/>
        </authorList>
    </citation>
    <scope>NUCLEOTIDE SEQUENCE [LARGE SCALE GENOMIC DNA]</scope>
    <source>
        <strain evidence="11">DSM 10017 / MPOB</strain>
    </source>
</reference>
<keyword evidence="11" id="KW-1185">Reference proteome</keyword>
<dbReference type="Proteomes" id="UP000001784">
    <property type="component" value="Chromosome"/>
</dbReference>
<accession>A0LFB0</accession>
<keyword evidence="3" id="KW-0474">Menaquinone biosynthesis</keyword>
<proteinExistence type="predicted"/>
<dbReference type="GO" id="GO:0004659">
    <property type="term" value="F:prenyltransferase activity"/>
    <property type="evidence" value="ECO:0007669"/>
    <property type="project" value="InterPro"/>
</dbReference>
<dbReference type="GO" id="GO:0009234">
    <property type="term" value="P:menaquinone biosynthetic process"/>
    <property type="evidence" value="ECO:0007669"/>
    <property type="project" value="UniProtKB-UniPathway"/>
</dbReference>
<protein>
    <submittedName>
        <fullName evidence="10">UbiA prenyltransferase</fullName>
    </submittedName>
</protein>
<evidence type="ECO:0000256" key="6">
    <source>
        <dbReference type="ARBA" id="ARBA00022692"/>
    </source>
</evidence>
<dbReference type="STRING" id="335543.Sfum_0412"/>
<dbReference type="Pfam" id="PF01040">
    <property type="entry name" value="UbiA"/>
    <property type="match status" value="1"/>
</dbReference>
<evidence type="ECO:0000313" key="11">
    <source>
        <dbReference type="Proteomes" id="UP000001784"/>
    </source>
</evidence>
<comment type="subcellular location">
    <subcellularLocation>
        <location evidence="1">Membrane</location>
        <topology evidence="1">Multi-pass membrane protein</topology>
    </subcellularLocation>
</comment>
<feature type="transmembrane region" description="Helical" evidence="9">
    <location>
        <begin position="218"/>
        <end position="239"/>
    </location>
</feature>
<sequence precursor="true">MGRLILWFKETRPQFLFLSVVLAFLGTAIAWYYGSFNLGYALLAGFGLVLTHGSANAINDYFDYKSGIDLHVVRTPFSGGSGLVPDGKLPLGHALWVGVVTSVAALMIGVFFVIVSGWQLIPLLVAAILCLVLYTPVILRTNRPEWSPGLGLGILPIMGFYFVQTGRYDWVVLVASVPSGILVHNLLLLNEFPDVEADRMGGRKTTPVVYGMEAAARVFRIATVSVYVWIVGCVLLTVATGRVVMPVYCLIALFTLPLAVKAMRGAGEYRDMSRLVPALGTNVMFILLTQVLLGVGYILGKIFPIS</sequence>
<dbReference type="KEGG" id="sfu:Sfum_0412"/>
<feature type="transmembrane region" description="Helical" evidence="9">
    <location>
        <begin position="40"/>
        <end position="58"/>
    </location>
</feature>
<dbReference type="Gene3D" id="1.10.357.140">
    <property type="entry name" value="UbiA prenyltransferase"/>
    <property type="match status" value="1"/>
</dbReference>
<dbReference type="GO" id="GO:0016020">
    <property type="term" value="C:membrane"/>
    <property type="evidence" value="ECO:0007669"/>
    <property type="project" value="UniProtKB-SubCell"/>
</dbReference>
<evidence type="ECO:0000256" key="7">
    <source>
        <dbReference type="ARBA" id="ARBA00022989"/>
    </source>
</evidence>
<evidence type="ECO:0000256" key="3">
    <source>
        <dbReference type="ARBA" id="ARBA00022428"/>
    </source>
</evidence>
<dbReference type="HOGENOM" id="CLU_043611_0_1_7"/>
<comment type="pathway">
    <text evidence="2">Quinol/quinone metabolism; menaquinone biosynthesis.</text>
</comment>
<dbReference type="CDD" id="cd13962">
    <property type="entry name" value="PT_UbiA_UBIAD1"/>
    <property type="match status" value="1"/>
</dbReference>
<dbReference type="PANTHER" id="PTHR13929:SF0">
    <property type="entry name" value="UBIA PRENYLTRANSFERASE DOMAIN-CONTAINING PROTEIN 1"/>
    <property type="match status" value="1"/>
</dbReference>
<keyword evidence="5 10" id="KW-0808">Transferase</keyword>
<dbReference type="AlphaFoldDB" id="A0LFB0"/>
<evidence type="ECO:0000256" key="2">
    <source>
        <dbReference type="ARBA" id="ARBA00004863"/>
    </source>
</evidence>
<dbReference type="FunCoup" id="A0LFB0">
    <property type="interactions" value="299"/>
</dbReference>
<feature type="transmembrane region" description="Helical" evidence="9">
    <location>
        <begin position="170"/>
        <end position="189"/>
    </location>
</feature>
<feature type="transmembrane region" description="Helical" evidence="9">
    <location>
        <begin position="94"/>
        <end position="114"/>
    </location>
</feature>
<dbReference type="eggNOG" id="COG1575">
    <property type="taxonomic scope" value="Bacteria"/>
</dbReference>
<feature type="transmembrane region" description="Helical" evidence="9">
    <location>
        <begin position="275"/>
        <end position="299"/>
    </location>
</feature>
<dbReference type="PANTHER" id="PTHR13929">
    <property type="entry name" value="1,4-DIHYDROXY-2-NAPHTHOATE OCTAPRENYLTRANSFERASE"/>
    <property type="match status" value="1"/>
</dbReference>
<organism evidence="10 11">
    <name type="scientific">Syntrophobacter fumaroxidans (strain DSM 10017 / MPOB)</name>
    <dbReference type="NCBI Taxonomy" id="335543"/>
    <lineage>
        <taxon>Bacteria</taxon>
        <taxon>Pseudomonadati</taxon>
        <taxon>Thermodesulfobacteriota</taxon>
        <taxon>Syntrophobacteria</taxon>
        <taxon>Syntrophobacterales</taxon>
        <taxon>Syntrophobacteraceae</taxon>
        <taxon>Syntrophobacter</taxon>
    </lineage>
</organism>
<feature type="transmembrane region" description="Helical" evidence="9">
    <location>
        <begin position="15"/>
        <end position="34"/>
    </location>
</feature>
<dbReference type="RefSeq" id="WP_011697285.1">
    <property type="nucleotide sequence ID" value="NC_008554.1"/>
</dbReference>
<evidence type="ECO:0000313" key="10">
    <source>
        <dbReference type="EMBL" id="ABK16112.1"/>
    </source>
</evidence>
<dbReference type="GO" id="GO:0042371">
    <property type="term" value="P:vitamin K biosynthetic process"/>
    <property type="evidence" value="ECO:0007669"/>
    <property type="project" value="TreeGrafter"/>
</dbReference>
<evidence type="ECO:0000256" key="4">
    <source>
        <dbReference type="ARBA" id="ARBA00022475"/>
    </source>
</evidence>
<keyword evidence="4" id="KW-1003">Cell membrane</keyword>
<evidence type="ECO:0000256" key="9">
    <source>
        <dbReference type="SAM" id="Phobius"/>
    </source>
</evidence>
<dbReference type="InParanoid" id="A0LFB0"/>
<dbReference type="PIRSF" id="PIRSF005355">
    <property type="entry name" value="UBIAD1"/>
    <property type="match status" value="1"/>
</dbReference>
<evidence type="ECO:0000256" key="5">
    <source>
        <dbReference type="ARBA" id="ARBA00022679"/>
    </source>
</evidence>
<feature type="transmembrane region" description="Helical" evidence="9">
    <location>
        <begin position="120"/>
        <end position="139"/>
    </location>
</feature>
<keyword evidence="7 9" id="KW-1133">Transmembrane helix</keyword>